<dbReference type="PANTHER" id="PTHR37471">
    <property type="entry name" value="UNNAMED PRODUCT"/>
    <property type="match status" value="1"/>
</dbReference>
<protein>
    <recommendedName>
        <fullName evidence="2">AB hydrolase-1 domain-containing protein</fullName>
    </recommendedName>
</protein>
<feature type="domain" description="AB hydrolase-1" evidence="2">
    <location>
        <begin position="215"/>
        <end position="322"/>
    </location>
</feature>
<evidence type="ECO:0000259" key="2">
    <source>
        <dbReference type="Pfam" id="PF00561"/>
    </source>
</evidence>
<feature type="transmembrane region" description="Helical" evidence="1">
    <location>
        <begin position="150"/>
        <end position="169"/>
    </location>
</feature>
<dbReference type="Pfam" id="PF00561">
    <property type="entry name" value="Abhydrolase_1"/>
    <property type="match status" value="1"/>
</dbReference>
<keyword evidence="1" id="KW-1133">Transmembrane helix</keyword>
<keyword evidence="1" id="KW-0812">Transmembrane</keyword>
<dbReference type="EMBL" id="JAGMUU010000008">
    <property type="protein sequence ID" value="KAH7147026.1"/>
    <property type="molecule type" value="Genomic_DNA"/>
</dbReference>
<comment type="caution">
    <text evidence="3">The sequence shown here is derived from an EMBL/GenBank/DDBJ whole genome shotgun (WGS) entry which is preliminary data.</text>
</comment>
<keyword evidence="1" id="KW-0472">Membrane</keyword>
<accession>A0A9P9EYP8</accession>
<keyword evidence="4" id="KW-1185">Reference proteome</keyword>
<evidence type="ECO:0000313" key="4">
    <source>
        <dbReference type="Proteomes" id="UP000717696"/>
    </source>
</evidence>
<proteinExistence type="predicted"/>
<sequence>MAQSSVWKYAFIRASIFFLHLIAPFSIFYSLVSSLVDLPIRIPRILEVWLVLETVFYCARCHRNIPDPDRYLQKWFRNAPATEIKRENVKDFFRWAFLNTGDSDPAHDEELEEYAREIEKLLGRKLEPGHGNAQCLRLTLDKVEMLHRSLAWYLCVFIVDTVASAYMHYHSFDFYRTSFLAIFPLRPLTLVSAYCSPAKTLTYWYRPHQSTTKLPVLFIHGIGIGLYPYINFLGELTAADAKDPLDGQVGIIAIEIMPISSRITAAALLKDEMCEEINRILTAHGWSRIVLVSHSYGSVTAAHLLHTPQIVQKIGPIVFVDPASFLLHLPDVAYNFICRKPARANEHLLSYFSSKDMGVSHTVVLAGSDIVIDTKTIGAYLTGADDWILETSHWEDGIWKGDGLDVVWFQDLDHGQVFNTRSRRGRLVDIVRRFCVEG</sequence>
<gene>
    <name evidence="3" type="ORF">B0J13DRAFT_664913</name>
</gene>
<name>A0A9P9EYP8_9HYPO</name>
<evidence type="ECO:0000313" key="3">
    <source>
        <dbReference type="EMBL" id="KAH7147026.1"/>
    </source>
</evidence>
<evidence type="ECO:0000256" key="1">
    <source>
        <dbReference type="SAM" id="Phobius"/>
    </source>
</evidence>
<dbReference type="OrthoDB" id="6431331at2759"/>
<dbReference type="InterPro" id="IPR000073">
    <property type="entry name" value="AB_hydrolase_1"/>
</dbReference>
<feature type="transmembrane region" description="Helical" evidence="1">
    <location>
        <begin position="12"/>
        <end position="32"/>
    </location>
</feature>
<dbReference type="Proteomes" id="UP000717696">
    <property type="component" value="Unassembled WGS sequence"/>
</dbReference>
<dbReference type="InterPro" id="IPR029058">
    <property type="entry name" value="AB_hydrolase_fold"/>
</dbReference>
<dbReference type="AlphaFoldDB" id="A0A9P9EYP8"/>
<dbReference type="Gene3D" id="3.40.50.1820">
    <property type="entry name" value="alpha/beta hydrolase"/>
    <property type="match status" value="1"/>
</dbReference>
<organism evidence="3 4">
    <name type="scientific">Dactylonectria estremocensis</name>
    <dbReference type="NCBI Taxonomy" id="1079267"/>
    <lineage>
        <taxon>Eukaryota</taxon>
        <taxon>Fungi</taxon>
        <taxon>Dikarya</taxon>
        <taxon>Ascomycota</taxon>
        <taxon>Pezizomycotina</taxon>
        <taxon>Sordariomycetes</taxon>
        <taxon>Hypocreomycetidae</taxon>
        <taxon>Hypocreales</taxon>
        <taxon>Nectriaceae</taxon>
        <taxon>Dactylonectria</taxon>
    </lineage>
</organism>
<dbReference type="SUPFAM" id="SSF53474">
    <property type="entry name" value="alpha/beta-Hydrolases"/>
    <property type="match status" value="1"/>
</dbReference>
<reference evidence="3" key="1">
    <citation type="journal article" date="2021" name="Nat. Commun.">
        <title>Genetic determinants of endophytism in the Arabidopsis root mycobiome.</title>
        <authorList>
            <person name="Mesny F."/>
            <person name="Miyauchi S."/>
            <person name="Thiergart T."/>
            <person name="Pickel B."/>
            <person name="Atanasova L."/>
            <person name="Karlsson M."/>
            <person name="Huettel B."/>
            <person name="Barry K.W."/>
            <person name="Haridas S."/>
            <person name="Chen C."/>
            <person name="Bauer D."/>
            <person name="Andreopoulos W."/>
            <person name="Pangilinan J."/>
            <person name="LaButti K."/>
            <person name="Riley R."/>
            <person name="Lipzen A."/>
            <person name="Clum A."/>
            <person name="Drula E."/>
            <person name="Henrissat B."/>
            <person name="Kohler A."/>
            <person name="Grigoriev I.V."/>
            <person name="Martin F.M."/>
            <person name="Hacquard S."/>
        </authorList>
    </citation>
    <scope>NUCLEOTIDE SEQUENCE</scope>
    <source>
        <strain evidence="3">MPI-CAGE-AT-0021</strain>
    </source>
</reference>
<dbReference type="PANTHER" id="PTHR37471:SF1">
    <property type="entry name" value="AB HYDROLASE-1 DOMAIN-CONTAINING PROTEIN"/>
    <property type="match status" value="1"/>
</dbReference>